<organism evidence="2 3">
    <name type="scientific">Antiquaquibacter oligotrophicus</name>
    <dbReference type="NCBI Taxonomy" id="2880260"/>
    <lineage>
        <taxon>Bacteria</taxon>
        <taxon>Bacillati</taxon>
        <taxon>Actinomycetota</taxon>
        <taxon>Actinomycetes</taxon>
        <taxon>Micrococcales</taxon>
        <taxon>Microbacteriaceae</taxon>
        <taxon>Antiquaquibacter</taxon>
    </lineage>
</organism>
<sequence length="48" mass="5031">MDRDNTQGTDPDLTPSAPDETESQPDTVSGGAPEEPDTPDEAYGTPPE</sequence>
<proteinExistence type="predicted"/>
<gene>
    <name evidence="2" type="ORF">M2152_002768</name>
</gene>
<keyword evidence="3" id="KW-1185">Reference proteome</keyword>
<reference evidence="2 3" key="1">
    <citation type="submission" date="2023-04" db="EMBL/GenBank/DDBJ databases">
        <title>Genome Encyclopedia of Bacteria and Archaea VI: Functional Genomics of Type Strains.</title>
        <authorList>
            <person name="Whitman W."/>
        </authorList>
    </citation>
    <scope>NUCLEOTIDE SEQUENCE [LARGE SCALE GENOMIC DNA]</scope>
    <source>
        <strain evidence="2 3">SG_E_30_P1</strain>
    </source>
</reference>
<protein>
    <submittedName>
        <fullName evidence="2">Uncharacterized protein</fullName>
    </submittedName>
</protein>
<comment type="caution">
    <text evidence="2">The sequence shown here is derived from an EMBL/GenBank/DDBJ whole genome shotgun (WGS) entry which is preliminary data.</text>
</comment>
<feature type="region of interest" description="Disordered" evidence="1">
    <location>
        <begin position="1"/>
        <end position="48"/>
    </location>
</feature>
<evidence type="ECO:0000313" key="3">
    <source>
        <dbReference type="Proteomes" id="UP001160142"/>
    </source>
</evidence>
<dbReference type="EMBL" id="JARXVQ010000001">
    <property type="protein sequence ID" value="MDH6182586.1"/>
    <property type="molecule type" value="Genomic_DNA"/>
</dbReference>
<name>A0ABT6KRI3_9MICO</name>
<evidence type="ECO:0000313" key="2">
    <source>
        <dbReference type="EMBL" id="MDH6182586.1"/>
    </source>
</evidence>
<dbReference type="RefSeq" id="WP_322134861.1">
    <property type="nucleotide sequence ID" value="NZ_CP085036.1"/>
</dbReference>
<evidence type="ECO:0000256" key="1">
    <source>
        <dbReference type="SAM" id="MobiDB-lite"/>
    </source>
</evidence>
<accession>A0ABT6KRI3</accession>
<dbReference type="Proteomes" id="UP001160142">
    <property type="component" value="Unassembled WGS sequence"/>
</dbReference>